<dbReference type="PATRIC" id="fig|362787.3.peg.1856"/>
<evidence type="ECO:0000313" key="2">
    <source>
        <dbReference type="Proteomes" id="UP000031465"/>
    </source>
</evidence>
<accession>A0A0C1H7U8</accession>
<gene>
    <name evidence="1" type="ORF">DB44_FE00190</name>
</gene>
<name>A0A0C1H7U8_9BACT</name>
<comment type="caution">
    <text evidence="1">The sequence shown here is derived from an EMBL/GenBank/DDBJ whole genome shotgun (WGS) entry which is preliminary data.</text>
</comment>
<dbReference type="RefSeq" id="WP_039360368.1">
    <property type="nucleotide sequence ID" value="NZ_JSAN01000127.1"/>
</dbReference>
<dbReference type="Proteomes" id="UP000031465">
    <property type="component" value="Unassembled WGS sequence"/>
</dbReference>
<protein>
    <submittedName>
        <fullName evidence="1">Uncharacterized protein</fullName>
    </submittedName>
</protein>
<sequence length="178" mass="20807">MIITDKNIVSNAFTDLYTKKCKRGQEAVTEMLNRQSIVNKADEFFCKEMGNEEEQRFYFIKKIEQYKHTLPQPALKKDYKGLAHKVFAIYRSELVEKACQQINTNPLDWTFTAETWKQQRKTFQDFMWVYAKMVYSGSSSSAIAFAMKQHFPCLPQTFCPGINAVIVSNEQEYYCPNS</sequence>
<organism evidence="1 2">
    <name type="scientific">Candidatus Protochlamydia amoebophila</name>
    <dbReference type="NCBI Taxonomy" id="362787"/>
    <lineage>
        <taxon>Bacteria</taxon>
        <taxon>Pseudomonadati</taxon>
        <taxon>Chlamydiota</taxon>
        <taxon>Chlamydiia</taxon>
        <taxon>Parachlamydiales</taxon>
        <taxon>Parachlamydiaceae</taxon>
        <taxon>Candidatus Protochlamydia</taxon>
    </lineage>
</organism>
<dbReference type="EMBL" id="JSAN01000127">
    <property type="protein sequence ID" value="KIC70968.1"/>
    <property type="molecule type" value="Genomic_DNA"/>
</dbReference>
<dbReference type="AlphaFoldDB" id="A0A0C1H7U8"/>
<reference evidence="1 2" key="1">
    <citation type="journal article" date="2014" name="Mol. Biol. Evol.">
        <title>Massive expansion of Ubiquitination-related gene families within the Chlamydiae.</title>
        <authorList>
            <person name="Domman D."/>
            <person name="Collingro A."/>
            <person name="Lagkouvardos I."/>
            <person name="Gehre L."/>
            <person name="Weinmaier T."/>
            <person name="Rattei T."/>
            <person name="Subtil A."/>
            <person name="Horn M."/>
        </authorList>
    </citation>
    <scope>NUCLEOTIDE SEQUENCE [LARGE SCALE GENOMIC DNA]</scope>
    <source>
        <strain evidence="1 2">EI2</strain>
    </source>
</reference>
<proteinExistence type="predicted"/>
<evidence type="ECO:0000313" key="1">
    <source>
        <dbReference type="EMBL" id="KIC70968.1"/>
    </source>
</evidence>